<dbReference type="GO" id="GO:0038023">
    <property type="term" value="F:signaling receptor activity"/>
    <property type="evidence" value="ECO:0007669"/>
    <property type="project" value="InterPro"/>
</dbReference>
<keyword evidence="5 13" id="KW-1133">Transmembrane helix</keyword>
<feature type="binding site" evidence="12">
    <location>
        <position position="351"/>
    </location>
    <ligand>
        <name>L-glutamate</name>
        <dbReference type="ChEBI" id="CHEBI:29985"/>
    </ligand>
</feature>
<keyword evidence="9" id="KW-0325">Glycoprotein</keyword>
<evidence type="ECO:0000256" key="5">
    <source>
        <dbReference type="ARBA" id="ARBA00022989"/>
    </source>
</evidence>
<dbReference type="PANTHER" id="PTHR18966">
    <property type="entry name" value="IONOTROPIC GLUTAMATE RECEPTOR"/>
    <property type="match status" value="1"/>
</dbReference>
<evidence type="ECO:0000256" key="11">
    <source>
        <dbReference type="ARBA" id="ARBA00023303"/>
    </source>
</evidence>
<feature type="binding site" evidence="12">
    <location>
        <position position="300"/>
    </location>
    <ligand>
        <name>L-glutamate</name>
        <dbReference type="ChEBI" id="CHEBI:29985"/>
    </ligand>
</feature>
<keyword evidence="7 13" id="KW-0472">Membrane</keyword>
<feature type="transmembrane region" description="Helical" evidence="13">
    <location>
        <begin position="203"/>
        <end position="226"/>
    </location>
</feature>
<dbReference type="InterPro" id="IPR001508">
    <property type="entry name" value="Iono_Glu_rcpt_met"/>
</dbReference>
<feature type="domain" description="Ionotropic glutamate receptor C-terminal" evidence="14">
    <location>
        <begin position="48"/>
        <end position="408"/>
    </location>
</feature>
<dbReference type="Proteomes" id="UP000245119">
    <property type="component" value="Linkage Group LG14"/>
</dbReference>
<dbReference type="SMART" id="SM00918">
    <property type="entry name" value="Lig_chan-Glu_bd"/>
    <property type="match status" value="1"/>
</dbReference>
<evidence type="ECO:0000256" key="9">
    <source>
        <dbReference type="ARBA" id="ARBA00023180"/>
    </source>
</evidence>
<dbReference type="PRINTS" id="PR00177">
    <property type="entry name" value="NMDARECEPTOR"/>
</dbReference>
<feature type="binding site" evidence="12">
    <location>
        <position position="127"/>
    </location>
    <ligand>
        <name>L-glutamate</name>
        <dbReference type="ChEBI" id="CHEBI:29985"/>
    </ligand>
</feature>
<keyword evidence="4 13" id="KW-0812">Transmembrane</keyword>
<evidence type="ECO:0000256" key="8">
    <source>
        <dbReference type="ARBA" id="ARBA00023170"/>
    </source>
</evidence>
<dbReference type="SUPFAM" id="SSF53850">
    <property type="entry name" value="Periplasmic binding protein-like II"/>
    <property type="match status" value="1"/>
</dbReference>
<feature type="domain" description="Ionotropic glutamate receptor L-glutamate and glycine-binding" evidence="15">
    <location>
        <begin position="58"/>
        <end position="116"/>
    </location>
</feature>
<dbReference type="FunFam" id="1.10.287.70:FF:000143">
    <property type="entry name" value="Probable glutamate receptor"/>
    <property type="match status" value="1"/>
</dbReference>
<dbReference type="Gene3D" id="1.10.287.70">
    <property type="match status" value="1"/>
</dbReference>
<evidence type="ECO:0000256" key="10">
    <source>
        <dbReference type="ARBA" id="ARBA00023286"/>
    </source>
</evidence>
<sequence>MGSSDDEIILQESFMMGLVRLKVYPGYYKEKGNNTCPDPSKTIESITHLRVGVLLDPPYVQRSPNTVNHYEGVFIDVLNELCQRVGMTFTITGNEDLYGYQQDDGNWTGLIGSLARNETDLAVAPLTITSGREKTIDFTHPVLYAGLRILYKIPSSWTEGEPFALMLTPFTVGLWIMVLLMFIAVSVLFYVIGRFSPYEDHAFVGKAATYEGLTLVNSFLYVFSSLSSKVGYTAAPRSMSGRVLAAFWWMFTMLVIAAYTASLAAIFLAMKPSVKTLPFATFDELSKQNEVAYGIVKNGSTMRYLQKSNRPLQKRLWGTINANLNKVATASINEGVKRVIEGDGKYAFIMEGPMAEHLAQQAAMFSDGHWRALNEHAFGFACRSQTDVCTKLNHAILELHEEDFIYEYVAAEVDERRLSVQRPSRVCLPRSALLRQLRRHSGLLCLRTVTLRRFSIGFLLIFIGICVSAFVLVAESLSLSDVEQRYLNGYHVAEMTSSRLRGTFETRRQSGGIDADACKSVRCANVARVVV</sequence>
<dbReference type="EMBL" id="PZQS01000014">
    <property type="protein sequence ID" value="PVD18748.1"/>
    <property type="molecule type" value="Genomic_DNA"/>
</dbReference>
<feature type="binding site" evidence="12">
    <location>
        <position position="125"/>
    </location>
    <ligand>
        <name>L-glutamate</name>
        <dbReference type="ChEBI" id="CHEBI:29985"/>
    </ligand>
</feature>
<dbReference type="GO" id="GO:0005886">
    <property type="term" value="C:plasma membrane"/>
    <property type="evidence" value="ECO:0007669"/>
    <property type="project" value="UniProtKB-SubCell"/>
</dbReference>
<gene>
    <name evidence="16" type="ORF">C0Q70_21299</name>
</gene>
<keyword evidence="17" id="KW-1185">Reference proteome</keyword>
<dbReference type="SUPFAM" id="SSF81324">
    <property type="entry name" value="Voltage-gated potassium channels"/>
    <property type="match status" value="1"/>
</dbReference>
<name>A0A2T7NC55_POMCA</name>
<feature type="transmembrane region" description="Helical" evidence="13">
    <location>
        <begin position="172"/>
        <end position="191"/>
    </location>
</feature>
<proteinExistence type="predicted"/>
<evidence type="ECO:0008006" key="18">
    <source>
        <dbReference type="Google" id="ProtNLM"/>
    </source>
</evidence>
<evidence type="ECO:0000256" key="2">
    <source>
        <dbReference type="ARBA" id="ARBA00022448"/>
    </source>
</evidence>
<dbReference type="Gene3D" id="3.40.190.10">
    <property type="entry name" value="Periplasmic binding protein-like II"/>
    <property type="match status" value="1"/>
</dbReference>
<feature type="transmembrane region" description="Helical" evidence="13">
    <location>
        <begin position="454"/>
        <end position="474"/>
    </location>
</feature>
<feature type="binding site" evidence="12">
    <location>
        <position position="301"/>
    </location>
    <ligand>
        <name>L-glutamate</name>
        <dbReference type="ChEBI" id="CHEBI:29985"/>
    </ligand>
</feature>
<dbReference type="Pfam" id="PF00060">
    <property type="entry name" value="Lig_chan"/>
    <property type="match status" value="1"/>
</dbReference>
<evidence type="ECO:0000256" key="4">
    <source>
        <dbReference type="ARBA" id="ARBA00022692"/>
    </source>
</evidence>
<keyword evidence="11" id="KW-0407">Ion channel</keyword>
<dbReference type="SMART" id="SM00079">
    <property type="entry name" value="PBPe"/>
    <property type="match status" value="1"/>
</dbReference>
<keyword evidence="10" id="KW-1071">Ligand-gated ion channel</keyword>
<protein>
    <recommendedName>
        <fullName evidence="18">Ionotropic glutamate receptor C-terminal domain-containing protein</fullName>
    </recommendedName>
</protein>
<accession>A0A2T7NC55</accession>
<evidence type="ECO:0000256" key="6">
    <source>
        <dbReference type="ARBA" id="ARBA00023065"/>
    </source>
</evidence>
<dbReference type="OrthoDB" id="5984008at2759"/>
<evidence type="ECO:0000256" key="3">
    <source>
        <dbReference type="ARBA" id="ARBA00022475"/>
    </source>
</evidence>
<reference evidence="16 17" key="1">
    <citation type="submission" date="2018-04" db="EMBL/GenBank/DDBJ databases">
        <title>The genome of golden apple snail Pomacea canaliculata provides insight into stress tolerance and invasive adaptation.</title>
        <authorList>
            <person name="Liu C."/>
            <person name="Liu B."/>
            <person name="Ren Y."/>
            <person name="Zhang Y."/>
            <person name="Wang H."/>
            <person name="Li S."/>
            <person name="Jiang F."/>
            <person name="Yin L."/>
            <person name="Zhang G."/>
            <person name="Qian W."/>
            <person name="Fan W."/>
        </authorList>
    </citation>
    <scope>NUCLEOTIDE SEQUENCE [LARGE SCALE GENOMIC DNA]</scope>
    <source>
        <strain evidence="16">SZHN2017</strain>
        <tissue evidence="16">Muscle</tissue>
    </source>
</reference>
<dbReference type="InterPro" id="IPR019594">
    <property type="entry name" value="Glu/Gly-bd"/>
</dbReference>
<evidence type="ECO:0000256" key="12">
    <source>
        <dbReference type="PIRSR" id="PIRSR601508-1"/>
    </source>
</evidence>
<evidence type="ECO:0000256" key="7">
    <source>
        <dbReference type="ARBA" id="ARBA00023136"/>
    </source>
</evidence>
<evidence type="ECO:0000256" key="1">
    <source>
        <dbReference type="ARBA" id="ARBA00004651"/>
    </source>
</evidence>
<dbReference type="Pfam" id="PF10613">
    <property type="entry name" value="Lig_chan-Glu_bd"/>
    <property type="match status" value="1"/>
</dbReference>
<organism evidence="16 17">
    <name type="scientific">Pomacea canaliculata</name>
    <name type="common">Golden apple snail</name>
    <dbReference type="NCBI Taxonomy" id="400727"/>
    <lineage>
        <taxon>Eukaryota</taxon>
        <taxon>Metazoa</taxon>
        <taxon>Spiralia</taxon>
        <taxon>Lophotrochozoa</taxon>
        <taxon>Mollusca</taxon>
        <taxon>Gastropoda</taxon>
        <taxon>Caenogastropoda</taxon>
        <taxon>Architaenioglossa</taxon>
        <taxon>Ampullarioidea</taxon>
        <taxon>Ampullariidae</taxon>
        <taxon>Pomacea</taxon>
    </lineage>
</organism>
<evidence type="ECO:0000259" key="15">
    <source>
        <dbReference type="SMART" id="SM00918"/>
    </source>
</evidence>
<evidence type="ECO:0000256" key="13">
    <source>
        <dbReference type="SAM" id="Phobius"/>
    </source>
</evidence>
<comment type="subcellular location">
    <subcellularLocation>
        <location evidence="1">Cell membrane</location>
        <topology evidence="1">Multi-pass membrane protein</topology>
    </subcellularLocation>
</comment>
<keyword evidence="6" id="KW-0406">Ion transport</keyword>
<feature type="binding site" evidence="12">
    <location>
        <position position="132"/>
    </location>
    <ligand>
        <name>L-glutamate</name>
        <dbReference type="ChEBI" id="CHEBI:29985"/>
    </ligand>
</feature>
<dbReference type="InterPro" id="IPR001320">
    <property type="entry name" value="Iontro_rcpt_C"/>
</dbReference>
<evidence type="ECO:0000259" key="14">
    <source>
        <dbReference type="SMART" id="SM00079"/>
    </source>
</evidence>
<dbReference type="GO" id="GO:0015276">
    <property type="term" value="F:ligand-gated monoatomic ion channel activity"/>
    <property type="evidence" value="ECO:0007669"/>
    <property type="project" value="InterPro"/>
</dbReference>
<evidence type="ECO:0000313" key="16">
    <source>
        <dbReference type="EMBL" id="PVD18748.1"/>
    </source>
</evidence>
<dbReference type="AlphaFoldDB" id="A0A2T7NC55"/>
<dbReference type="InterPro" id="IPR015683">
    <property type="entry name" value="Ionotropic_Glu_rcpt"/>
</dbReference>
<keyword evidence="3" id="KW-1003">Cell membrane</keyword>
<comment type="caution">
    <text evidence="16">The sequence shown here is derived from an EMBL/GenBank/DDBJ whole genome shotgun (WGS) entry which is preliminary data.</text>
</comment>
<keyword evidence="2" id="KW-0813">Transport</keyword>
<evidence type="ECO:0000313" key="17">
    <source>
        <dbReference type="Proteomes" id="UP000245119"/>
    </source>
</evidence>
<keyword evidence="8" id="KW-0675">Receptor</keyword>
<feature type="transmembrane region" description="Helical" evidence="13">
    <location>
        <begin position="246"/>
        <end position="269"/>
    </location>
</feature>